<accession>R4PUY7</accession>
<reference evidence="2 3" key="1">
    <citation type="journal article" date="2013" name="Nat. Biotechnol.">
        <title>Genome sequences of rare, uncultured bacteria obtained by differential coverage binning of multiple metagenomes.</title>
        <authorList>
            <person name="Albertsen M."/>
            <person name="Hugenholtz P."/>
            <person name="Skarshewski A."/>
            <person name="Nielsen K.L."/>
            <person name="Tyson G.W."/>
            <person name="Nielsen P.H."/>
        </authorList>
    </citation>
    <scope>NUCLEOTIDE SEQUENCE [LARGE SCALE GENOMIC DNA]</scope>
    <source>
        <strain evidence="2">TM71</strain>
    </source>
</reference>
<protein>
    <submittedName>
        <fullName evidence="2">Uncharacterized protein</fullName>
    </submittedName>
</protein>
<proteinExistence type="predicted"/>
<keyword evidence="3" id="KW-1185">Reference proteome</keyword>
<evidence type="ECO:0000256" key="1">
    <source>
        <dbReference type="SAM" id="MobiDB-lite"/>
    </source>
</evidence>
<dbReference type="Proteomes" id="UP000013893">
    <property type="component" value="Chromosome"/>
</dbReference>
<dbReference type="EMBL" id="CP005957">
    <property type="protein sequence ID" value="AGL61990.1"/>
    <property type="molecule type" value="Genomic_DNA"/>
</dbReference>
<dbReference type="AlphaFoldDB" id="R4PUY7"/>
<sequence>MTGTYPLCTEPKKPGQDGGASGGNANPGTDESVAPTDAGQPPAVYTPPAVPAPPVVDTPPAPTPEQQAPKPDKPATGVSCPPGLHDNGHGVCTT</sequence>
<dbReference type="KEGG" id="saal:L336_0281"/>
<dbReference type="PATRIC" id="fig|1332188.3.peg.276"/>
<dbReference type="STRING" id="1332188.L336_0281"/>
<evidence type="ECO:0000313" key="3">
    <source>
        <dbReference type="Proteomes" id="UP000013893"/>
    </source>
</evidence>
<feature type="region of interest" description="Disordered" evidence="1">
    <location>
        <begin position="1"/>
        <end position="94"/>
    </location>
</feature>
<gene>
    <name evidence="2" type="ORF">L336_0281</name>
</gene>
<organism evidence="2 3">
    <name type="scientific">Candidatus Saccharimonas aalborgensis</name>
    <dbReference type="NCBI Taxonomy" id="1332188"/>
    <lineage>
        <taxon>Bacteria</taxon>
        <taxon>Candidatus Saccharimonadota</taxon>
        <taxon>Candidatus Saccharimonadia</taxon>
        <taxon>Candidatus Saccharimonadales</taxon>
        <taxon>Candidatus Saccharimonadaceae</taxon>
        <taxon>Candidatus Saccharimonas</taxon>
    </lineage>
</organism>
<evidence type="ECO:0000313" key="2">
    <source>
        <dbReference type="EMBL" id="AGL61990.1"/>
    </source>
</evidence>
<feature type="compositionally biased region" description="Pro residues" evidence="1">
    <location>
        <begin position="44"/>
        <end position="63"/>
    </location>
</feature>
<dbReference type="HOGENOM" id="CLU_2380904_0_0_0"/>
<name>R4PUY7_9BACT</name>